<evidence type="ECO:0000313" key="6">
    <source>
        <dbReference type="EMBL" id="GJE07694.1"/>
    </source>
</evidence>
<keyword evidence="3" id="KW-0479">Metal-binding</keyword>
<dbReference type="PANTHER" id="PTHR46193:SF10">
    <property type="entry name" value="6-PHOSPHOGLUCONATE PHOSPHATASE"/>
    <property type="match status" value="1"/>
</dbReference>
<comment type="caution">
    <text evidence="6">The sequence shown here is derived from an EMBL/GenBank/DDBJ whole genome shotgun (WGS) entry which is preliminary data.</text>
</comment>
<dbReference type="EMBL" id="BPQR01000051">
    <property type="protein sequence ID" value="GJE07694.1"/>
    <property type="molecule type" value="Genomic_DNA"/>
</dbReference>
<dbReference type="Pfam" id="PF00702">
    <property type="entry name" value="Hydrolase"/>
    <property type="match status" value="1"/>
</dbReference>
<evidence type="ECO:0000313" key="7">
    <source>
        <dbReference type="Proteomes" id="UP001055102"/>
    </source>
</evidence>
<dbReference type="Proteomes" id="UP001055102">
    <property type="component" value="Unassembled WGS sequence"/>
</dbReference>
<feature type="compositionally biased region" description="Basic and acidic residues" evidence="5">
    <location>
        <begin position="1"/>
        <end position="10"/>
    </location>
</feature>
<dbReference type="Gene3D" id="3.40.50.1000">
    <property type="entry name" value="HAD superfamily/HAD-like"/>
    <property type="match status" value="1"/>
</dbReference>
<evidence type="ECO:0000256" key="5">
    <source>
        <dbReference type="SAM" id="MobiDB-lite"/>
    </source>
</evidence>
<gene>
    <name evidence="6" type="primary">gph_2</name>
    <name evidence="6" type="ORF">AOPFMNJM_3024</name>
</gene>
<dbReference type="SFLD" id="SFLDS00003">
    <property type="entry name" value="Haloacid_Dehalogenase"/>
    <property type="match status" value="1"/>
</dbReference>
<dbReference type="InterPro" id="IPR023214">
    <property type="entry name" value="HAD_sf"/>
</dbReference>
<dbReference type="Gene3D" id="1.10.150.240">
    <property type="entry name" value="Putative phosphatase, domain 2"/>
    <property type="match status" value="1"/>
</dbReference>
<evidence type="ECO:0000256" key="4">
    <source>
        <dbReference type="ARBA" id="ARBA00022842"/>
    </source>
</evidence>
<comment type="cofactor">
    <cofactor evidence="1">
        <name>Mg(2+)</name>
        <dbReference type="ChEBI" id="CHEBI:18420"/>
    </cofactor>
</comment>
<proteinExistence type="inferred from homology"/>
<keyword evidence="4" id="KW-0460">Magnesium</keyword>
<organism evidence="6 7">
    <name type="scientific">Methylobacterium jeotgali</name>
    <dbReference type="NCBI Taxonomy" id="381630"/>
    <lineage>
        <taxon>Bacteria</taxon>
        <taxon>Pseudomonadati</taxon>
        <taxon>Pseudomonadota</taxon>
        <taxon>Alphaproteobacteria</taxon>
        <taxon>Hyphomicrobiales</taxon>
        <taxon>Methylobacteriaceae</taxon>
        <taxon>Methylobacterium</taxon>
    </lineage>
</organism>
<reference evidence="6" key="1">
    <citation type="journal article" date="2021" name="Front. Microbiol.">
        <title>Comprehensive Comparative Genomics and Phenotyping of Methylobacterium Species.</title>
        <authorList>
            <person name="Alessa O."/>
            <person name="Ogura Y."/>
            <person name="Fujitani Y."/>
            <person name="Takami H."/>
            <person name="Hayashi T."/>
            <person name="Sahin N."/>
            <person name="Tani A."/>
        </authorList>
    </citation>
    <scope>NUCLEOTIDE SEQUENCE</scope>
    <source>
        <strain evidence="6">LMG 23639</strain>
    </source>
</reference>
<reference evidence="6" key="2">
    <citation type="submission" date="2021-08" db="EMBL/GenBank/DDBJ databases">
        <authorList>
            <person name="Tani A."/>
            <person name="Ola A."/>
            <person name="Ogura Y."/>
            <person name="Katsura K."/>
            <person name="Hayashi T."/>
        </authorList>
    </citation>
    <scope>NUCLEOTIDE SEQUENCE</scope>
    <source>
        <strain evidence="6">LMG 23639</strain>
    </source>
</reference>
<keyword evidence="7" id="KW-1185">Reference proteome</keyword>
<dbReference type="SFLD" id="SFLDG01129">
    <property type="entry name" value="C1.5:_HAD__Beta-PGM__Phosphata"/>
    <property type="match status" value="1"/>
</dbReference>
<feature type="compositionally biased region" description="Low complexity" evidence="5">
    <location>
        <begin position="12"/>
        <end position="24"/>
    </location>
</feature>
<dbReference type="NCBIfam" id="TIGR01509">
    <property type="entry name" value="HAD-SF-IA-v3"/>
    <property type="match status" value="1"/>
</dbReference>
<comment type="similarity">
    <text evidence="2">Belongs to the HAD-like hydrolase superfamily. CbbY/CbbZ/Gph/YieH family.</text>
</comment>
<evidence type="ECO:0000256" key="1">
    <source>
        <dbReference type="ARBA" id="ARBA00001946"/>
    </source>
</evidence>
<dbReference type="InterPro" id="IPR036412">
    <property type="entry name" value="HAD-like_sf"/>
</dbReference>
<evidence type="ECO:0000256" key="2">
    <source>
        <dbReference type="ARBA" id="ARBA00006171"/>
    </source>
</evidence>
<sequence length="248" mass="25744">MKDEIQEATDHGAAASPSDDPGAPRGAVERPALIIFDCDGVLIDSEPISLGRLTGGLNRIGLPIDVDRVRIRFAGMSMASIMAAVAREDGIVAPDGFLDALKAETLAAFDRELTAMPGIAEALAGLDVPFCVASSSDPVRLRHSLDLTGLWPLFHGQVFSASEVARGKPFPDLFLHAAARMGAAPESCLVIEDSVPGIRAARAAGMGVLGFTGGGHWAHDRTGADLLAAGAERVLRGHRDLAPLVAAA</sequence>
<feature type="region of interest" description="Disordered" evidence="5">
    <location>
        <begin position="1"/>
        <end position="24"/>
    </location>
</feature>
<protein>
    <submittedName>
        <fullName evidence="6">Phosphoglycolate phosphatase</fullName>
    </submittedName>
</protein>
<accession>A0ABQ4SWV7</accession>
<evidence type="ECO:0000256" key="3">
    <source>
        <dbReference type="ARBA" id="ARBA00022723"/>
    </source>
</evidence>
<dbReference type="PANTHER" id="PTHR46193">
    <property type="entry name" value="6-PHOSPHOGLUCONATE PHOSPHATASE"/>
    <property type="match status" value="1"/>
</dbReference>
<dbReference type="CDD" id="cd07526">
    <property type="entry name" value="HAD_BPGM_like"/>
    <property type="match status" value="1"/>
</dbReference>
<dbReference type="InterPro" id="IPR023198">
    <property type="entry name" value="PGP-like_dom2"/>
</dbReference>
<name>A0ABQ4SWV7_9HYPH</name>
<dbReference type="SUPFAM" id="SSF56784">
    <property type="entry name" value="HAD-like"/>
    <property type="match status" value="1"/>
</dbReference>
<dbReference type="InterPro" id="IPR006439">
    <property type="entry name" value="HAD-SF_hydro_IA"/>
</dbReference>
<dbReference type="InterPro" id="IPR051600">
    <property type="entry name" value="Beta-PGM-like"/>
</dbReference>
<dbReference type="RefSeq" id="WP_238277015.1">
    <property type="nucleotide sequence ID" value="NZ_BPQR01000051.1"/>
</dbReference>